<dbReference type="PATRIC" id="fig|931276.5.peg.1799"/>
<protein>
    <submittedName>
        <fullName evidence="4">GCN5-related N-acetyltransferase</fullName>
    </submittedName>
</protein>
<evidence type="ECO:0000259" key="3">
    <source>
        <dbReference type="PROSITE" id="PS51186"/>
    </source>
</evidence>
<dbReference type="CDD" id="cd04301">
    <property type="entry name" value="NAT_SF"/>
    <property type="match status" value="1"/>
</dbReference>
<dbReference type="Gene3D" id="3.40.630.30">
    <property type="match status" value="1"/>
</dbReference>
<dbReference type="HOGENOM" id="CLU_086503_7_1_9"/>
<dbReference type="SUPFAM" id="SSF55729">
    <property type="entry name" value="Acyl-CoA N-acyltransferases (Nat)"/>
    <property type="match status" value="1"/>
</dbReference>
<dbReference type="InterPro" id="IPR045039">
    <property type="entry name" value="NSI-like"/>
</dbReference>
<feature type="domain" description="N-acetyltransferase" evidence="3">
    <location>
        <begin position="2"/>
        <end position="138"/>
    </location>
</feature>
<keyword evidence="5" id="KW-1185">Reference proteome</keyword>
<proteinExistence type="predicted"/>
<organism evidence="4 5">
    <name type="scientific">Clostridium saccharoperbutylacetonicum N1-4(HMT)</name>
    <dbReference type="NCBI Taxonomy" id="931276"/>
    <lineage>
        <taxon>Bacteria</taxon>
        <taxon>Bacillati</taxon>
        <taxon>Bacillota</taxon>
        <taxon>Clostridia</taxon>
        <taxon>Eubacteriales</taxon>
        <taxon>Clostridiaceae</taxon>
        <taxon>Clostridium</taxon>
    </lineage>
</organism>
<name>M1MGW8_9CLOT</name>
<dbReference type="AlphaFoldDB" id="M1MGW8"/>
<gene>
    <name evidence="4" type="ORF">Cspa_c18180</name>
</gene>
<dbReference type="KEGG" id="csr:Cspa_c18180"/>
<sequence length="139" mass="16056">MDDIKLVRRAITADEFIEMRQSVGWDYPEKEVISIGLKNTIFSVCLEKDKEIVGYGRIIGDGAFTLYIQDIIVKPEYQRRSLGIGIMNEIMEYIKKNYAKGTMVCLMAAKGKEDFYKKFEFVVRPNEVYGAGMIQYIDK</sequence>
<dbReference type="STRING" id="36745.CLSAP_17380"/>
<accession>M1MGW8</accession>
<keyword evidence="1 4" id="KW-0808">Transferase</keyword>
<reference evidence="4 5" key="1">
    <citation type="submission" date="2013-02" db="EMBL/GenBank/DDBJ databases">
        <title>Genome sequence of Clostridium saccharoperbutylacetonicum N1-4(HMT).</title>
        <authorList>
            <person name="Poehlein A."/>
            <person name="Daniel R."/>
        </authorList>
    </citation>
    <scope>NUCLEOTIDE SEQUENCE [LARGE SCALE GENOMIC DNA]</scope>
    <source>
        <strain evidence="5">N1-4(HMT)</strain>
    </source>
</reference>
<evidence type="ECO:0000313" key="4">
    <source>
        <dbReference type="EMBL" id="AGF55588.1"/>
    </source>
</evidence>
<dbReference type="PANTHER" id="PTHR43626">
    <property type="entry name" value="ACYL-COA N-ACYLTRANSFERASE"/>
    <property type="match status" value="1"/>
</dbReference>
<evidence type="ECO:0000256" key="2">
    <source>
        <dbReference type="ARBA" id="ARBA00023315"/>
    </source>
</evidence>
<dbReference type="PANTHER" id="PTHR43626:SF4">
    <property type="entry name" value="GCN5-RELATED N-ACETYLTRANSFERASE 2, CHLOROPLASTIC"/>
    <property type="match status" value="1"/>
</dbReference>
<dbReference type="GO" id="GO:0008080">
    <property type="term" value="F:N-acetyltransferase activity"/>
    <property type="evidence" value="ECO:0007669"/>
    <property type="project" value="InterPro"/>
</dbReference>
<keyword evidence="2" id="KW-0012">Acyltransferase</keyword>
<dbReference type="Proteomes" id="UP000011728">
    <property type="component" value="Chromosome"/>
</dbReference>
<dbReference type="PROSITE" id="PS51186">
    <property type="entry name" value="GNAT"/>
    <property type="match status" value="1"/>
</dbReference>
<dbReference type="RefSeq" id="WP_015391909.1">
    <property type="nucleotide sequence ID" value="NC_020291.1"/>
</dbReference>
<dbReference type="InterPro" id="IPR016181">
    <property type="entry name" value="Acyl_CoA_acyltransferase"/>
</dbReference>
<dbReference type="Pfam" id="PF13673">
    <property type="entry name" value="Acetyltransf_10"/>
    <property type="match status" value="1"/>
</dbReference>
<evidence type="ECO:0000256" key="1">
    <source>
        <dbReference type="ARBA" id="ARBA00022679"/>
    </source>
</evidence>
<dbReference type="OrthoDB" id="9775804at2"/>
<dbReference type="InterPro" id="IPR000182">
    <property type="entry name" value="GNAT_dom"/>
</dbReference>
<dbReference type="GO" id="GO:0005737">
    <property type="term" value="C:cytoplasm"/>
    <property type="evidence" value="ECO:0007669"/>
    <property type="project" value="TreeGrafter"/>
</dbReference>
<dbReference type="eggNOG" id="COG0454">
    <property type="taxonomic scope" value="Bacteria"/>
</dbReference>
<dbReference type="EMBL" id="CP004121">
    <property type="protein sequence ID" value="AGF55588.1"/>
    <property type="molecule type" value="Genomic_DNA"/>
</dbReference>
<evidence type="ECO:0000313" key="5">
    <source>
        <dbReference type="Proteomes" id="UP000011728"/>
    </source>
</evidence>